<dbReference type="EMBL" id="JAHYBX010000014">
    <property type="protein sequence ID" value="MCA1858389.1"/>
    <property type="molecule type" value="Genomic_DNA"/>
</dbReference>
<keyword evidence="4" id="KW-1185">Reference proteome</keyword>
<keyword evidence="1" id="KW-0732">Signal</keyword>
<dbReference type="InterPro" id="IPR054828">
    <property type="entry name" value="Vit_B12_bind_prot"/>
</dbReference>
<accession>A0ABS7YFA2</accession>
<reference evidence="3 4" key="1">
    <citation type="submission" date="2021-07" db="EMBL/GenBank/DDBJ databases">
        <title>Characterization of Violacein-producing bacteria and related species.</title>
        <authorList>
            <person name="Wilson H.S."/>
            <person name="De Leon M.E."/>
        </authorList>
    </citation>
    <scope>NUCLEOTIDE SEQUENCE [LARGE SCALE GENOMIC DNA]</scope>
    <source>
        <strain evidence="3 4">HSC-2F05</strain>
    </source>
</reference>
<evidence type="ECO:0000313" key="3">
    <source>
        <dbReference type="EMBL" id="MCA1858389.1"/>
    </source>
</evidence>
<dbReference type="PANTHER" id="PTHR30535">
    <property type="entry name" value="VITAMIN B12-BINDING PROTEIN"/>
    <property type="match status" value="1"/>
</dbReference>
<dbReference type="InterPro" id="IPR050902">
    <property type="entry name" value="ABC_Transporter_SBP"/>
</dbReference>
<evidence type="ECO:0000259" key="2">
    <source>
        <dbReference type="PROSITE" id="PS50983"/>
    </source>
</evidence>
<keyword evidence="3" id="KW-0675">Receptor</keyword>
<evidence type="ECO:0000313" key="4">
    <source>
        <dbReference type="Proteomes" id="UP001198602"/>
    </source>
</evidence>
<dbReference type="PANTHER" id="PTHR30535:SF35">
    <property type="entry name" value="PERIPLASMIC BINDING PROTEIN"/>
    <property type="match status" value="1"/>
</dbReference>
<dbReference type="Gene3D" id="3.40.50.1980">
    <property type="entry name" value="Nitrogenase molybdenum iron protein domain"/>
    <property type="match status" value="2"/>
</dbReference>
<dbReference type="NCBIfam" id="NF038402">
    <property type="entry name" value="TroA_like"/>
    <property type="match status" value="1"/>
</dbReference>
<dbReference type="Proteomes" id="UP001198602">
    <property type="component" value="Unassembled WGS sequence"/>
</dbReference>
<evidence type="ECO:0000256" key="1">
    <source>
        <dbReference type="ARBA" id="ARBA00022729"/>
    </source>
</evidence>
<dbReference type="RefSeq" id="WP_225240537.1">
    <property type="nucleotide sequence ID" value="NZ_JAHYBX010000014.1"/>
</dbReference>
<protein>
    <submittedName>
        <fullName evidence="3">Helical backbone metal receptor</fullName>
    </submittedName>
</protein>
<organism evidence="3 4">
    <name type="scientific">Massilia hydrophila</name>
    <dbReference type="NCBI Taxonomy" id="3044279"/>
    <lineage>
        <taxon>Bacteria</taxon>
        <taxon>Pseudomonadati</taxon>
        <taxon>Pseudomonadota</taxon>
        <taxon>Betaproteobacteria</taxon>
        <taxon>Burkholderiales</taxon>
        <taxon>Oxalobacteraceae</taxon>
        <taxon>Telluria group</taxon>
        <taxon>Massilia</taxon>
    </lineage>
</organism>
<dbReference type="PROSITE" id="PS50983">
    <property type="entry name" value="FE_B12_PBP"/>
    <property type="match status" value="1"/>
</dbReference>
<dbReference type="Pfam" id="PF01497">
    <property type="entry name" value="Peripla_BP_2"/>
    <property type="match status" value="1"/>
</dbReference>
<dbReference type="InterPro" id="IPR002491">
    <property type="entry name" value="ABC_transptr_periplasmic_BD"/>
</dbReference>
<dbReference type="SUPFAM" id="SSF53807">
    <property type="entry name" value="Helical backbone' metal receptor"/>
    <property type="match status" value="1"/>
</dbReference>
<sequence>MTAPPTLPPIPASDLVDALGHQHHPASAPRIVSLVPSITELLCELGLAPYLVGRTGFCIHPRALVEAIPKVGGTKDVNIDKIRGLAPTHLVVNIDENEKPTVEQLAQWVPHIVVTHPLVPRDNLALARLMGGIFGAEEAAARWCAAFEQEYAALRALPPAPPRTVLYCIWQDPWMSVSRDTYIAAMLAEIGWHVPVLDGARYPRFAWSDALVGQLDAVLLSTEPYRFTEAHADALEKQLGIPVFLVDGEMMSWYGSRALAGLSYLRTLRAMLEGGGG</sequence>
<gene>
    <name evidence="3" type="ORF">LE190_21000</name>
</gene>
<comment type="caution">
    <text evidence="3">The sequence shown here is derived from an EMBL/GenBank/DDBJ whole genome shotgun (WGS) entry which is preliminary data.</text>
</comment>
<proteinExistence type="predicted"/>
<feature type="domain" description="Fe/B12 periplasmic-binding" evidence="2">
    <location>
        <begin position="30"/>
        <end position="276"/>
    </location>
</feature>
<name>A0ABS7YFA2_9BURK</name>